<keyword evidence="3" id="KW-1185">Reference proteome</keyword>
<reference evidence="1 2" key="1">
    <citation type="journal article" date="2010" name="Nature">
        <title>Genome sequencing and analysis of the model grass Brachypodium distachyon.</title>
        <authorList>
            <consortium name="International Brachypodium Initiative"/>
        </authorList>
    </citation>
    <scope>NUCLEOTIDE SEQUENCE [LARGE SCALE GENOMIC DNA]</scope>
    <source>
        <strain evidence="1 2">Bd21</strain>
    </source>
</reference>
<name>A0A0Q3NTY5_BRADI</name>
<dbReference type="EMBL" id="CM000880">
    <property type="protein sequence ID" value="KQK20950.1"/>
    <property type="molecule type" value="Genomic_DNA"/>
</dbReference>
<proteinExistence type="predicted"/>
<evidence type="ECO:0000313" key="3">
    <source>
        <dbReference type="Proteomes" id="UP000008810"/>
    </source>
</evidence>
<reference evidence="2" key="3">
    <citation type="submission" date="2018-08" db="UniProtKB">
        <authorList>
            <consortium name="EnsemblPlants"/>
        </authorList>
    </citation>
    <scope>IDENTIFICATION</scope>
    <source>
        <strain evidence="2">cv. Bd21</strain>
    </source>
</reference>
<evidence type="ECO:0000313" key="1">
    <source>
        <dbReference type="EMBL" id="KQK20950.1"/>
    </source>
</evidence>
<accession>A0A0Q3NTY5</accession>
<dbReference type="Gramene" id="KQK20950">
    <property type="protein sequence ID" value="KQK20950"/>
    <property type="gene ID" value="BRADI_1g57715v3"/>
</dbReference>
<reference evidence="1" key="2">
    <citation type="submission" date="2017-06" db="EMBL/GenBank/DDBJ databases">
        <title>WGS assembly of Brachypodium distachyon.</title>
        <authorList>
            <consortium name="The International Brachypodium Initiative"/>
            <person name="Lucas S."/>
            <person name="Harmon-Smith M."/>
            <person name="Lail K."/>
            <person name="Tice H."/>
            <person name="Grimwood J."/>
            <person name="Bruce D."/>
            <person name="Barry K."/>
            <person name="Shu S."/>
            <person name="Lindquist E."/>
            <person name="Wang M."/>
            <person name="Pitluck S."/>
            <person name="Vogel J.P."/>
            <person name="Garvin D.F."/>
            <person name="Mockler T.C."/>
            <person name="Schmutz J."/>
            <person name="Rokhsar D."/>
            <person name="Bevan M.W."/>
        </authorList>
    </citation>
    <scope>NUCLEOTIDE SEQUENCE</scope>
    <source>
        <strain evidence="1">Bd21</strain>
    </source>
</reference>
<sequence length="128" mass="14072">MRSGATYLFLASTCRTHLLYFLIPHLHFPHPILQSSRELFVLPPLASASSSSRRPGLGLLLLASFLSLLRGRCRHQALPVCHQASASSRPPASICYYPSLTRPSAAARIGLLLLTADDAAKRPTRRRL</sequence>
<dbReference type="EnsemblPlants" id="KQK20950">
    <property type="protein sequence ID" value="KQK20950"/>
    <property type="gene ID" value="BRADI_1g57715v3"/>
</dbReference>
<dbReference type="InParanoid" id="A0A0Q3NTY5"/>
<organism evidence="1">
    <name type="scientific">Brachypodium distachyon</name>
    <name type="common">Purple false brome</name>
    <name type="synonym">Trachynia distachya</name>
    <dbReference type="NCBI Taxonomy" id="15368"/>
    <lineage>
        <taxon>Eukaryota</taxon>
        <taxon>Viridiplantae</taxon>
        <taxon>Streptophyta</taxon>
        <taxon>Embryophyta</taxon>
        <taxon>Tracheophyta</taxon>
        <taxon>Spermatophyta</taxon>
        <taxon>Magnoliopsida</taxon>
        <taxon>Liliopsida</taxon>
        <taxon>Poales</taxon>
        <taxon>Poaceae</taxon>
        <taxon>BOP clade</taxon>
        <taxon>Pooideae</taxon>
        <taxon>Stipodae</taxon>
        <taxon>Brachypodieae</taxon>
        <taxon>Brachypodium</taxon>
    </lineage>
</organism>
<protein>
    <submittedName>
        <fullName evidence="1 2">Uncharacterized protein</fullName>
    </submittedName>
</protein>
<gene>
    <name evidence="1" type="ORF">BRADI_1g57715v3</name>
</gene>
<evidence type="ECO:0000313" key="2">
    <source>
        <dbReference type="EnsemblPlants" id="KQK20950"/>
    </source>
</evidence>
<dbReference type="Proteomes" id="UP000008810">
    <property type="component" value="Chromosome 1"/>
</dbReference>
<dbReference type="AlphaFoldDB" id="A0A0Q3NTY5"/>